<dbReference type="AlphaFoldDB" id="A0A7W9A0G4"/>
<name>A0A7W9A0G4_9MICO</name>
<gene>
    <name evidence="1" type="ORF">BJ997_004090</name>
</gene>
<sequence>MTALNDTRVETLLLAKAFLSPVALCGDDAAMVKQRYGRQFD</sequence>
<evidence type="ECO:0000313" key="1">
    <source>
        <dbReference type="EMBL" id="MBB5643542.1"/>
    </source>
</evidence>
<organism evidence="1 2">
    <name type="scientific">Cryobacterium roopkundense</name>
    <dbReference type="NCBI Taxonomy" id="1001240"/>
    <lineage>
        <taxon>Bacteria</taxon>
        <taxon>Bacillati</taxon>
        <taxon>Actinomycetota</taxon>
        <taxon>Actinomycetes</taxon>
        <taxon>Micrococcales</taxon>
        <taxon>Microbacteriaceae</taxon>
        <taxon>Cryobacterium</taxon>
    </lineage>
</organism>
<reference evidence="1 2" key="1">
    <citation type="submission" date="2020-08" db="EMBL/GenBank/DDBJ databases">
        <title>Sequencing the genomes of 1000 actinobacteria strains.</title>
        <authorList>
            <person name="Klenk H.-P."/>
        </authorList>
    </citation>
    <scope>NUCLEOTIDE SEQUENCE [LARGE SCALE GENOMIC DNA]</scope>
    <source>
        <strain evidence="1 2">DSM 21065</strain>
    </source>
</reference>
<evidence type="ECO:0000313" key="2">
    <source>
        <dbReference type="Proteomes" id="UP000561726"/>
    </source>
</evidence>
<dbReference type="EMBL" id="JACHBQ010000001">
    <property type="protein sequence ID" value="MBB5643542.1"/>
    <property type="molecule type" value="Genomic_DNA"/>
</dbReference>
<comment type="caution">
    <text evidence="1">The sequence shown here is derived from an EMBL/GenBank/DDBJ whole genome shotgun (WGS) entry which is preliminary data.</text>
</comment>
<protein>
    <submittedName>
        <fullName evidence="1">Uncharacterized protein</fullName>
    </submittedName>
</protein>
<proteinExistence type="predicted"/>
<accession>A0A7W9A0G4</accession>
<dbReference type="Proteomes" id="UP000561726">
    <property type="component" value="Unassembled WGS sequence"/>
</dbReference>
<dbReference type="RefSeq" id="WP_268871402.1">
    <property type="nucleotide sequence ID" value="NZ_JACHBQ010000001.1"/>
</dbReference>